<dbReference type="EMBL" id="AKCV02000015">
    <property type="protein sequence ID" value="TMS58901.1"/>
    <property type="molecule type" value="Genomic_DNA"/>
</dbReference>
<sequence>MNKPTHRTQRTPRSKYAVLHPIAAAAGLLMTTAMAHAACSPGLPTVCTGTDTVGIQDNASRVVVDPGATVSTSNLGGNEATLRIGVLQDNAGTISSTGNGNAVIVTSGVDLGSSAPQVGVSTPLFGAVNSGTISAENGVGIYTRPEWRPTGPGNPPISASDPIAVWNKDTGVINIVNGTGIAATGGVQNDGQVNVSTGTGINIFGPFAGVAHNGATGKITVGDGIGIQTTGITIVNDGDIAITGSNPGIGVYNRNYDLNFLTDRNDVNNGTISVANGIGMQGRIDYNTNKITVGKGTGINAGTFGGNTAGANIQVGTGIGINSGGKAVNNGIIGVQSGIGMNGPTGINQGGGVITVGSKSATGQQIGMLAIGATNDGNIAVQQAVPFGTPAYSGTDMALANDTLSTGATGLAAYTTGINSATGTISVAGEKATGALVGMGGSPSTVLNNDGTINATGPNSRGAVVLGSPTGQQALNNTGTITATGLNSSGAVVLGSTFGVPDSAVGAVTSTVNNSGTIGGSGTGARGLTVSMLSDASKATITNSKTIEATGTDSVGIALNPLGNAAAAHPGAAITLTNQAGATISGAGKAIESGYGNITFSNFGQVNGDVALANSHVNTVLVDSQSQIAGNLDLGNTTASTLILDGKTDAIYSNVVTGNTRLAGTMIKRGNTTWTLDSDMPQHTGTTVIEAGKLYVNGAIPNAAVIVNPGTLLGGTGQTGGITIAGTVVPGPAGPGQIGTLTANGNVVFQPGSTFVTNVNAAGQAGLLTATGGATINGGTVQVGVIGDQSAYLPTTRYRLVHGDAGVSGQFSGLTHDFAFLSPRLTYDPNNVYLEFLRNAVSLDDPARTPNQKAVGANLNDPAVCASGRLNAVCNSILTLPRDQVPGAYDQLSGESYATLRRMALAQSSRFYREVGNRMQQRLSAEAHAQPATGSNGAGSRTGNSVVIGSPNKDGWLNAQYATTSAESDGNGGGYRSHNFGVIGGVDHHLNDKVVVGFAADVDQTNATFSDRNAKGKVTSAYAGGYVGYREGQFTATGVVGGGYHRYDMDRSPTFGNFAGATSGKGSGTEVGAYGELNYRLTTSGPASVEPFIAGQVIRFRNGGFTEGGNSGAELDIRGNSGTATMAMVGTRLGYHWMGSAGMQRVSATLAWTHENGAINKGVVASFAGAPGSPTYTVHGPREHANGAMIGLDYTGTVARNLELMGRIAARYKHDFSDHAFYAGLRYSW</sequence>
<gene>
    <name evidence="1" type="ORF">MW7_009390</name>
</gene>
<reference evidence="1" key="1">
    <citation type="submission" date="2019-05" db="EMBL/GenBank/DDBJ databases">
        <title>Revised genome assembly of Burkholderiaceae (previously Ralstonia) sp. PBA.</title>
        <authorList>
            <person name="Gan H.M."/>
        </authorList>
    </citation>
    <scope>NUCLEOTIDE SEQUENCE</scope>
    <source>
        <strain evidence="1">PBA</strain>
    </source>
</reference>
<dbReference type="Proteomes" id="UP000004277">
    <property type="component" value="Unassembled WGS sequence"/>
</dbReference>
<comment type="caution">
    <text evidence="1">The sequence shown here is derived from an EMBL/GenBank/DDBJ whole genome shotgun (WGS) entry which is preliminary data.</text>
</comment>
<organism evidence="1 2">
    <name type="scientific">Imbroritus primus</name>
    <dbReference type="NCBI Taxonomy" id="3058603"/>
    <lineage>
        <taxon>Bacteria</taxon>
        <taxon>Pseudomonadati</taxon>
        <taxon>Pseudomonadota</taxon>
        <taxon>Betaproteobacteria</taxon>
        <taxon>Burkholderiales</taxon>
        <taxon>Burkholderiaceae</taxon>
        <taxon>Imbroritus</taxon>
    </lineage>
</organism>
<evidence type="ECO:0000313" key="2">
    <source>
        <dbReference type="Proteomes" id="UP000004277"/>
    </source>
</evidence>
<accession>A0ACD3SRM0</accession>
<proteinExistence type="predicted"/>
<protein>
    <submittedName>
        <fullName evidence="1">Autotransporter domain-containing protein</fullName>
    </submittedName>
</protein>
<name>A0ACD3SRM0_9BURK</name>
<evidence type="ECO:0000313" key="1">
    <source>
        <dbReference type="EMBL" id="TMS58901.1"/>
    </source>
</evidence>
<keyword evidence="2" id="KW-1185">Reference proteome</keyword>